<dbReference type="AlphaFoldDB" id="A0A1J5P116"/>
<comment type="caution">
    <text evidence="1">The sequence shown here is derived from an EMBL/GenBank/DDBJ whole genome shotgun (WGS) entry which is preliminary data.</text>
</comment>
<gene>
    <name evidence="1" type="ORF">GALL_541950</name>
</gene>
<organism evidence="1">
    <name type="scientific">mine drainage metagenome</name>
    <dbReference type="NCBI Taxonomy" id="410659"/>
    <lineage>
        <taxon>unclassified sequences</taxon>
        <taxon>metagenomes</taxon>
        <taxon>ecological metagenomes</taxon>
    </lineage>
</organism>
<name>A0A1J5P116_9ZZZZ</name>
<dbReference type="EMBL" id="MLJW01008283">
    <property type="protein sequence ID" value="OIQ64256.1"/>
    <property type="molecule type" value="Genomic_DNA"/>
</dbReference>
<evidence type="ECO:0000313" key="1">
    <source>
        <dbReference type="EMBL" id="OIQ64256.1"/>
    </source>
</evidence>
<proteinExistence type="predicted"/>
<accession>A0A1J5P116</accession>
<sequence length="35" mass="3881">MACADDLQLRLLECIEQAVDLRPGQAEHGVDTVRD</sequence>
<protein>
    <submittedName>
        <fullName evidence="1">Uncharacterized protein</fullName>
    </submittedName>
</protein>
<reference evidence="1" key="1">
    <citation type="submission" date="2016-10" db="EMBL/GenBank/DDBJ databases">
        <title>Sequence of Gallionella enrichment culture.</title>
        <authorList>
            <person name="Poehlein A."/>
            <person name="Muehling M."/>
            <person name="Daniel R."/>
        </authorList>
    </citation>
    <scope>NUCLEOTIDE SEQUENCE</scope>
</reference>